<feature type="compositionally biased region" description="Low complexity" evidence="1">
    <location>
        <begin position="775"/>
        <end position="788"/>
    </location>
</feature>
<reference evidence="3" key="1">
    <citation type="submission" date="2016-11" db="UniProtKB">
        <authorList>
            <consortium name="WormBaseParasite"/>
        </authorList>
    </citation>
    <scope>IDENTIFICATION</scope>
</reference>
<accession>A0A1I8I6Q1</accession>
<evidence type="ECO:0000313" key="3">
    <source>
        <dbReference type="WBParaSite" id="maker-uti_cns_0010332-snap-gene-0.2-mRNA-1"/>
    </source>
</evidence>
<feature type="region of interest" description="Disordered" evidence="1">
    <location>
        <begin position="773"/>
        <end position="796"/>
    </location>
</feature>
<name>A0A1I8I6Q1_9PLAT</name>
<sequence>ATATPPAYRRRLRCHSNHRRHRRNACLGHSRRAIRIISRAAAAAVAARRGATAGRSGQTDGADPPLWCAGSGRTRRGICSPWGCPGRQRAACGWTSATGCDCGPGCGRCDCGCGELRGDLDFDLDLDGDLDCGAIGRPTPPLRLPPPPLPALRLRLRLRLPLREREAERRQAEAILKARSRPACAASTLLERLHQRPGLDLYSRTVRSPPRLEQRCPLASSQLPSLLETDLTRHHGYKRRGDEAGFNDGQHRRRGQGVTAAVIDEHQRAKQSGVKLLLEEEDCNYANADSVAGEPPAGAGSSLCQLVHADLLLYCIRARYRTAAARLYMQMQQQWHPSVMTRLRNLTWFLCLPARLSPKACLLGVELIDSDVKLFGDSCPSDSLRDLRHLLARCHLMLLLDSDADNFTELMTRLNRLYPPDTDLPRSASGKTREQRFRQSFLWLFLASGRAHKFLADTWRKGEARRTALAIETAIANCLRRLPPSALFDPPEGGRSFSARQRVADFQARTVDLLISSAEPRLIRLADSLRNRRQLLQDDILAYLVDLSASQAVLPDGLCLTACSADTHLTDDDSELTPQIDEATSECSQLGLQLDALADNGSRALVNRRRHCRSCRCPHQLDAQVGGEGHDDALDQQQRHHDQPVLLSDLTVSVAGVLTIDIAVFKTAIHSWVFNSMLSLTTAAELSSTDVASTAAAAGASAEAPDDGPAGSLSPPPSAVVEVVVVHISLMHSHVAVDDDGGLGLGYGPDEVVVHLEHGSRWLWASAGQLGGQVGQQDGQAGQGVQQKAGRHGQEAEAGLDGFCEAADEQADQQPQKSSHELGDPYWQQEQMVQVGLGARILPNTCRVGLIQAGGAHQHLRNSVGVAVGRWPAILQVTAAVFVHLARNSHRGVAVRHTCGGAARLSHLHSAEVHMAAGAAPVLLQLRLEGHGDAEVLGDPMNEEAGHPQALLGADAGVVGTLRSGEAVLGPAERLIVDVHQGVLLLERKPRLETFGLLHDLHAAVPQVSRVHLAVVGVGLAQHQAIVVAAHRVLVERHGVDHHVGVLADSLAGAGAVKVPDWQLCSWGVHGY</sequence>
<evidence type="ECO:0000256" key="1">
    <source>
        <dbReference type="SAM" id="MobiDB-lite"/>
    </source>
</evidence>
<dbReference type="WBParaSite" id="maker-uti_cns_0010332-snap-gene-0.2-mRNA-1">
    <property type="protein sequence ID" value="maker-uti_cns_0010332-snap-gene-0.2-mRNA-1"/>
    <property type="gene ID" value="maker-uti_cns_0010332-snap-gene-0.2"/>
</dbReference>
<protein>
    <submittedName>
        <fullName evidence="3">Mab-21 domain-containing protein</fullName>
    </submittedName>
</protein>
<dbReference type="AlphaFoldDB" id="A0A1I8I6Q1"/>
<evidence type="ECO:0000313" key="2">
    <source>
        <dbReference type="Proteomes" id="UP000095280"/>
    </source>
</evidence>
<organism evidence="2 3">
    <name type="scientific">Macrostomum lignano</name>
    <dbReference type="NCBI Taxonomy" id="282301"/>
    <lineage>
        <taxon>Eukaryota</taxon>
        <taxon>Metazoa</taxon>
        <taxon>Spiralia</taxon>
        <taxon>Lophotrochozoa</taxon>
        <taxon>Platyhelminthes</taxon>
        <taxon>Rhabditophora</taxon>
        <taxon>Macrostomorpha</taxon>
        <taxon>Macrostomida</taxon>
        <taxon>Macrostomidae</taxon>
        <taxon>Macrostomum</taxon>
    </lineage>
</organism>
<proteinExistence type="predicted"/>
<dbReference type="Proteomes" id="UP000095280">
    <property type="component" value="Unplaced"/>
</dbReference>
<keyword evidence="2" id="KW-1185">Reference proteome</keyword>